<evidence type="ECO:0000256" key="1">
    <source>
        <dbReference type="SAM" id="MobiDB-lite"/>
    </source>
</evidence>
<name>A0A3S4BAY6_9PEZI</name>
<accession>A0A3S4BAY6</accession>
<feature type="compositionally biased region" description="Polar residues" evidence="1">
    <location>
        <begin position="36"/>
        <end position="46"/>
    </location>
</feature>
<evidence type="ECO:0000313" key="3">
    <source>
        <dbReference type="Proteomes" id="UP000289323"/>
    </source>
</evidence>
<feature type="compositionally biased region" description="Low complexity" evidence="1">
    <location>
        <begin position="92"/>
        <end position="106"/>
    </location>
</feature>
<feature type="compositionally biased region" description="Pro residues" evidence="1">
    <location>
        <begin position="531"/>
        <end position="542"/>
    </location>
</feature>
<feature type="region of interest" description="Disordered" evidence="1">
    <location>
        <begin position="1"/>
        <end position="161"/>
    </location>
</feature>
<dbReference type="AlphaFoldDB" id="A0A3S4BAY6"/>
<feature type="region of interest" description="Disordered" evidence="1">
    <location>
        <begin position="530"/>
        <end position="613"/>
    </location>
</feature>
<evidence type="ECO:0000313" key="2">
    <source>
        <dbReference type="EMBL" id="SPQ26700.1"/>
    </source>
</evidence>
<gene>
    <name evidence="2" type="ORF">TT172_LOCUS9119</name>
</gene>
<dbReference type="EMBL" id="OUUZ01000018">
    <property type="protein sequence ID" value="SPQ26700.1"/>
    <property type="molecule type" value="Genomic_DNA"/>
</dbReference>
<feature type="compositionally biased region" description="Polar residues" evidence="1">
    <location>
        <begin position="74"/>
        <end position="91"/>
    </location>
</feature>
<feature type="compositionally biased region" description="Low complexity" evidence="1">
    <location>
        <begin position="592"/>
        <end position="606"/>
    </location>
</feature>
<proteinExistence type="predicted"/>
<protein>
    <submittedName>
        <fullName evidence="2">9cdd3ae4-af63-422b-a315-ac0c4bdad53e</fullName>
    </submittedName>
</protein>
<organism evidence="2 3">
    <name type="scientific">Thermothielavioides terrestris</name>
    <dbReference type="NCBI Taxonomy" id="2587410"/>
    <lineage>
        <taxon>Eukaryota</taxon>
        <taxon>Fungi</taxon>
        <taxon>Dikarya</taxon>
        <taxon>Ascomycota</taxon>
        <taxon>Pezizomycotina</taxon>
        <taxon>Sordariomycetes</taxon>
        <taxon>Sordariomycetidae</taxon>
        <taxon>Sordariales</taxon>
        <taxon>Chaetomiaceae</taxon>
        <taxon>Thermothielavioides</taxon>
    </lineage>
</organism>
<sequence>MAPPNGTAGKPAKTISRPPNRTIIPALPLNFPQRPGSKQSSVTATASLPAKPQNGVRQADEKPASVVPKHGQESPKTTSTELGPTSSSNLDAATVAVAPVQAAADVEQPGPVSDEDERARETPPVLPTPVPPGRARSPVHHRPPGLPNPAPEAMATSGPAPAPGVPIPAPHPAMMNRPAFHHQPHPSNGSLVFGALHDSNGSSPAPRSGGSVFPPPPPGMVPYPPAAVDSYGRPLLVSPVVDGYAPNLVNHHGPPTPHSFHGSQSPVQAEEHGAPRYAVNGSAAYPADPAGQSPMPLAGMNPAMSGAVHPATAPVSLYQSLHDQEETLSFLRHGISDDSFTDCVLVLRFPDKSEFQDHPDSRQLHRVLTTHGHRFIFSRSPMLTGVMKREGTVPGGVISLDVRDEYMRSDVFWYCLRSLYGWSLANGILPTELRLRDAKDDLKTALSYVVTARYLQLPWVHSVALHRASRLLFWNTIETAAVFVSKIAVMSPRNDGFGVAELLDQVLAFLVHNFPVDFVLDANAGDHGLPRLPPSSPVPGNPNAPTIAHGTTGPAHSRQPSKAQAQMPRNPRVSSNLRLSQIKFGDISPTKNGSVSPSPPSNGQSPRAPTPNDTILSRILLNLPFELLKQVLEHPHLAKLSGDLSPSSRQSMITEIIAERESRRLRALEKADPQLRAYQERVENAAAPLVVRHMDEFWVNNMGFKEEVFPGDLPYLVHTWSQTASSSVSS</sequence>
<dbReference type="Proteomes" id="UP000289323">
    <property type="component" value="Unassembled WGS sequence"/>
</dbReference>
<reference evidence="2 3" key="1">
    <citation type="submission" date="2018-04" db="EMBL/GenBank/DDBJ databases">
        <authorList>
            <person name="Huttner S."/>
            <person name="Dainat J."/>
        </authorList>
    </citation>
    <scope>NUCLEOTIDE SEQUENCE [LARGE SCALE GENOMIC DNA]</scope>
</reference>